<sequence>MVAFLASTAAIVVVSLALQVAIDEFASRWADGSPDLSRSLHES</sequence>
<protein>
    <submittedName>
        <fullName evidence="1">Uncharacterized protein</fullName>
    </submittedName>
</protein>
<name>A0A1G7DZI4_9PROT</name>
<organism evidence="1 2">
    <name type="scientific">Belnapia rosea</name>
    <dbReference type="NCBI Taxonomy" id="938405"/>
    <lineage>
        <taxon>Bacteria</taxon>
        <taxon>Pseudomonadati</taxon>
        <taxon>Pseudomonadota</taxon>
        <taxon>Alphaproteobacteria</taxon>
        <taxon>Acetobacterales</taxon>
        <taxon>Roseomonadaceae</taxon>
        <taxon>Belnapia</taxon>
    </lineage>
</organism>
<reference evidence="1 2" key="1">
    <citation type="submission" date="2016-10" db="EMBL/GenBank/DDBJ databases">
        <authorList>
            <person name="de Groot N.N."/>
        </authorList>
    </citation>
    <scope>NUCLEOTIDE SEQUENCE [LARGE SCALE GENOMIC DNA]</scope>
    <source>
        <strain evidence="1 2">CPCC 100156</strain>
    </source>
</reference>
<dbReference type="AlphaFoldDB" id="A0A1G7DZI4"/>
<gene>
    <name evidence="1" type="ORF">SAMN04487779_10564</name>
</gene>
<dbReference type="Proteomes" id="UP000198925">
    <property type="component" value="Unassembled WGS sequence"/>
</dbReference>
<dbReference type="RefSeq" id="WP_281201404.1">
    <property type="nucleotide sequence ID" value="NZ_FMZX01000056.1"/>
</dbReference>
<proteinExistence type="predicted"/>
<accession>A0A1G7DZI4</accession>
<keyword evidence="2" id="KW-1185">Reference proteome</keyword>
<evidence type="ECO:0000313" key="2">
    <source>
        <dbReference type="Proteomes" id="UP000198925"/>
    </source>
</evidence>
<evidence type="ECO:0000313" key="1">
    <source>
        <dbReference type="EMBL" id="SDE56505.1"/>
    </source>
</evidence>
<dbReference type="EMBL" id="FMZX01000056">
    <property type="protein sequence ID" value="SDE56505.1"/>
    <property type="molecule type" value="Genomic_DNA"/>
</dbReference>